<dbReference type="AlphaFoldDB" id="A0A381ZYG1"/>
<dbReference type="SUPFAM" id="SSF141130">
    <property type="entry name" value="Acetamidase/Formamidase-like"/>
    <property type="match status" value="1"/>
</dbReference>
<name>A0A381ZYG1_9ZZZZ</name>
<organism evidence="1">
    <name type="scientific">marine metagenome</name>
    <dbReference type="NCBI Taxonomy" id="408172"/>
    <lineage>
        <taxon>unclassified sequences</taxon>
        <taxon>metagenomes</taxon>
        <taxon>ecological metagenomes</taxon>
    </lineage>
</organism>
<dbReference type="PANTHER" id="PTHR31891">
    <property type="entry name" value="FORMAMIDASE C869.04-RELATED"/>
    <property type="match status" value="1"/>
</dbReference>
<evidence type="ECO:0000313" key="1">
    <source>
        <dbReference type="EMBL" id="SVA94306.1"/>
    </source>
</evidence>
<dbReference type="InterPro" id="IPR004304">
    <property type="entry name" value="FmdA_AmdA"/>
</dbReference>
<gene>
    <name evidence="1" type="ORF">METZ01_LOCUS147160</name>
</gene>
<proteinExistence type="predicted"/>
<dbReference type="Gene3D" id="2.60.120.580">
    <property type="entry name" value="Acetamidase/Formamidase-like domains"/>
    <property type="match status" value="1"/>
</dbReference>
<dbReference type="PANTHER" id="PTHR31891:SF1">
    <property type="entry name" value="FORMAMIDASE C869.04-RELATED"/>
    <property type="match status" value="1"/>
</dbReference>
<sequence length="314" mass="34483">MEHRFSPDTYYMSIGSHEPVLEVKSGDLVHTTTVDAGGRDMKGNQVAPRGNPQTGPFYVDNALPGDVLAVTLEKIWPNRNHGFCRPRISPNVLEPGHENSVPSPDIFNFVLDFATNTASIEYPSPALENLFVPIRPMIGCFGVAPDRGQSISTATSGPHGGNMDYRGFEPGTTAYFPVFVEGALFHIGDGHAWQSDGEILGTGIEIPMEVSFTLEVVKNKLIQWPRGQNSEYIFTAGNVRPLDEAIQHATSEMVRWLTQDYGISQPDANILIGMYVEYDIGNVFDPAYTMICKMPKSELPEPDSSALVHIGINK</sequence>
<evidence type="ECO:0008006" key="2">
    <source>
        <dbReference type="Google" id="ProtNLM"/>
    </source>
</evidence>
<dbReference type="Pfam" id="PF03069">
    <property type="entry name" value="FmdA_AmdA"/>
    <property type="match status" value="1"/>
</dbReference>
<reference evidence="1" key="1">
    <citation type="submission" date="2018-05" db="EMBL/GenBank/DDBJ databases">
        <authorList>
            <person name="Lanie J.A."/>
            <person name="Ng W.-L."/>
            <person name="Kazmierczak K.M."/>
            <person name="Andrzejewski T.M."/>
            <person name="Davidsen T.M."/>
            <person name="Wayne K.J."/>
            <person name="Tettelin H."/>
            <person name="Glass J.I."/>
            <person name="Rusch D."/>
            <person name="Podicherti R."/>
            <person name="Tsui H.-C.T."/>
            <person name="Winkler M.E."/>
        </authorList>
    </citation>
    <scope>NUCLEOTIDE SEQUENCE</scope>
</reference>
<protein>
    <recommendedName>
        <fullName evidence="2">Acetamidase</fullName>
    </recommendedName>
</protein>
<dbReference type="Gene3D" id="2.40.10.120">
    <property type="match status" value="1"/>
</dbReference>
<accession>A0A381ZYG1</accession>
<dbReference type="EMBL" id="UINC01023174">
    <property type="protein sequence ID" value="SVA94306.1"/>
    <property type="molecule type" value="Genomic_DNA"/>
</dbReference>
<dbReference type="Gene3D" id="3.10.28.20">
    <property type="entry name" value="Acetamidase/Formamidase-like domains"/>
    <property type="match status" value="1"/>
</dbReference>
<dbReference type="GO" id="GO:0016811">
    <property type="term" value="F:hydrolase activity, acting on carbon-nitrogen (but not peptide) bonds, in linear amides"/>
    <property type="evidence" value="ECO:0007669"/>
    <property type="project" value="InterPro"/>
</dbReference>